<name>A0A0V1BVQ3_TRISP</name>
<protein>
    <submittedName>
        <fullName evidence="1">Uncharacterized protein</fullName>
    </submittedName>
</protein>
<dbReference type="Proteomes" id="UP000054776">
    <property type="component" value="Unassembled WGS sequence"/>
</dbReference>
<organism evidence="1 2">
    <name type="scientific">Trichinella spiralis</name>
    <name type="common">Trichina worm</name>
    <dbReference type="NCBI Taxonomy" id="6334"/>
    <lineage>
        <taxon>Eukaryota</taxon>
        <taxon>Metazoa</taxon>
        <taxon>Ecdysozoa</taxon>
        <taxon>Nematoda</taxon>
        <taxon>Enoplea</taxon>
        <taxon>Dorylaimia</taxon>
        <taxon>Trichinellida</taxon>
        <taxon>Trichinellidae</taxon>
        <taxon>Trichinella</taxon>
    </lineage>
</organism>
<sequence>MHSATIKKIFTGLHCLERDRDLQVPTMTGQFWVSLCPVAVHRGLYLFKEWKVATCGCLGRRGESFLIIDGRDWFRFFRASLFQKRFLFHFVCQVLIHRAAFDVIIPLDNRCHIKVGPYGTTAAFFILYQNKLTLNK</sequence>
<accession>A0A0V1BVQ3</accession>
<dbReference type="EMBL" id="JYDH01000010">
    <property type="protein sequence ID" value="KRY40983.1"/>
    <property type="molecule type" value="Genomic_DNA"/>
</dbReference>
<evidence type="ECO:0000313" key="2">
    <source>
        <dbReference type="Proteomes" id="UP000054776"/>
    </source>
</evidence>
<gene>
    <name evidence="1" type="ORF">T01_5064</name>
</gene>
<dbReference type="InParanoid" id="A0A0V1BVQ3"/>
<proteinExistence type="predicted"/>
<reference evidence="1 2" key="1">
    <citation type="submission" date="2015-01" db="EMBL/GenBank/DDBJ databases">
        <title>Evolution of Trichinella species and genotypes.</title>
        <authorList>
            <person name="Korhonen P.K."/>
            <person name="Edoardo P."/>
            <person name="Giuseppe L.R."/>
            <person name="Gasser R.B."/>
        </authorList>
    </citation>
    <scope>NUCLEOTIDE SEQUENCE [LARGE SCALE GENOMIC DNA]</scope>
    <source>
        <strain evidence="1">ISS3</strain>
    </source>
</reference>
<dbReference type="OrthoDB" id="5927308at2759"/>
<comment type="caution">
    <text evidence="1">The sequence shown here is derived from an EMBL/GenBank/DDBJ whole genome shotgun (WGS) entry which is preliminary data.</text>
</comment>
<keyword evidence="2" id="KW-1185">Reference proteome</keyword>
<dbReference type="AlphaFoldDB" id="A0A0V1BVQ3"/>
<evidence type="ECO:0000313" key="1">
    <source>
        <dbReference type="EMBL" id="KRY40983.1"/>
    </source>
</evidence>